<gene>
    <name evidence="1" type="ORF">NKW50_17010</name>
</gene>
<reference evidence="1 2" key="1">
    <citation type="submission" date="2022-06" db="EMBL/GenBank/DDBJ databases">
        <title>Acetobacer genomes from food samples.</title>
        <authorList>
            <person name="Sombolestani A."/>
        </authorList>
    </citation>
    <scope>NUCLEOTIDE SEQUENCE [LARGE SCALE GENOMIC DNA]</scope>
    <source>
        <strain evidence="1 2">R-83285</strain>
    </source>
</reference>
<dbReference type="Proteomes" id="UP001523528">
    <property type="component" value="Unassembled WGS sequence"/>
</dbReference>
<proteinExistence type="predicted"/>
<evidence type="ECO:0000313" key="2">
    <source>
        <dbReference type="Proteomes" id="UP001523528"/>
    </source>
</evidence>
<name>A0ABT1F4V7_9PROT</name>
<organism evidence="1 2">
    <name type="scientific">Acetobacter lambici</name>
    <dbReference type="NCBI Taxonomy" id="1332824"/>
    <lineage>
        <taxon>Bacteria</taxon>
        <taxon>Pseudomonadati</taxon>
        <taxon>Pseudomonadota</taxon>
        <taxon>Alphaproteobacteria</taxon>
        <taxon>Acetobacterales</taxon>
        <taxon>Acetobacteraceae</taxon>
        <taxon>Acetobacter</taxon>
    </lineage>
</organism>
<dbReference type="RefSeq" id="WP_165992350.1">
    <property type="nucleotide sequence ID" value="NZ_JAMYZY010000200.1"/>
</dbReference>
<protein>
    <submittedName>
        <fullName evidence="1">Uncharacterized protein</fullName>
    </submittedName>
</protein>
<sequence length="151" mass="15951">MSAPYTDGTRTWSNRYYADLNTPCGYYDLAELSTLANVPDPDKLFALSDTQWAARMSGNTVLSKAVIGGAWVDYTPPLVVVPLKTQAVTAQAWVQQQANLAAAMGEVFTVDMKSYVLAINAIANGTDTTSTALPAQPTDVLAASNAAAVTT</sequence>
<evidence type="ECO:0000313" key="1">
    <source>
        <dbReference type="EMBL" id="MCP1260250.1"/>
    </source>
</evidence>
<accession>A0ABT1F4V7</accession>
<keyword evidence="2" id="KW-1185">Reference proteome</keyword>
<dbReference type="EMBL" id="JAMYZZ010000166">
    <property type="protein sequence ID" value="MCP1260250.1"/>
    <property type="molecule type" value="Genomic_DNA"/>
</dbReference>
<comment type="caution">
    <text evidence="1">The sequence shown here is derived from an EMBL/GenBank/DDBJ whole genome shotgun (WGS) entry which is preliminary data.</text>
</comment>